<sequence length="733" mass="80085">MRAFLLFAFVSSSLVLGLAQNSRNADYLRGEGDISSCTLQEALNRARRCGQTAAQRRAHFVELSTRQTSDIEATPNECTCNNIYFNVWSACALTSGSRQLPSLTDWRGICQDADVPFNHALRTPRIDTVAIPAWAQLPAVGDTFDIMRAVVVAHGSTWRPIHIIAPVASAVGTMVILGLMLLLVGRKRACFRRVKAAFHPSLQPVRYEKAKEDWTIDRNEEVPTFIGPRPSVTDISNLSVVDQSYVFGRQNSVQQPVHLQPAVPVDRKPSPRPLPTALPNANQSSVVDLNAIDSSRSQLAPLPLYLTSDDGASRLTPPLQSKWSESEHQASLEALPITATHTSKRMPGSATLHSVVNHLKGVPSAIPNPFRARPTRLKHVLPKPGFRLDDYDAASEAGRRATQDSALDMAADRDPASEERETLISEDDRHHNRVFLISKVPGENFTIGSKTESRQSHGNVTVSNVNSSTVNSNIQVVTPTTESSSAAPWKSFWNKRRSDSKDIPAVVPPAPQHPPPPAPTASSFKTPTPSFPLREIPDESTSTLQRYDFASTMPRQPPATELNTNGDSSSINGPMLLQPPFRSNVYDPERYPTPPSIAKKPSNESSVSGHYRLNSDSSISLLNLMDVDAGANLASAIPPPRPTAFVANGYHHTRGATRPKQPHQPQPQPHRRGLSDDDTASFYLTPNSPPTHVRNLSQENLHPDRSNPELLFPSSVRAVGYSGGASSLRSGQR</sequence>
<evidence type="ECO:0000256" key="2">
    <source>
        <dbReference type="SAM" id="Phobius"/>
    </source>
</evidence>
<dbReference type="HOGENOM" id="CLU_442832_0_0_1"/>
<feature type="region of interest" description="Disordered" evidence="1">
    <location>
        <begin position="653"/>
        <end position="713"/>
    </location>
</feature>
<evidence type="ECO:0000313" key="4">
    <source>
        <dbReference type="EMBL" id="EAU90990.2"/>
    </source>
</evidence>
<reference evidence="4 5" key="1">
    <citation type="journal article" date="2010" name="Proc. Natl. Acad. Sci. U.S.A.">
        <title>Insights into evolution of multicellular fungi from the assembled chromosomes of the mushroom Coprinopsis cinerea (Coprinus cinereus).</title>
        <authorList>
            <person name="Stajich J.E."/>
            <person name="Wilke S.K."/>
            <person name="Ahren D."/>
            <person name="Au C.H."/>
            <person name="Birren B.W."/>
            <person name="Borodovsky M."/>
            <person name="Burns C."/>
            <person name="Canback B."/>
            <person name="Casselton L.A."/>
            <person name="Cheng C.K."/>
            <person name="Deng J."/>
            <person name="Dietrich F.S."/>
            <person name="Fargo D.C."/>
            <person name="Farman M.L."/>
            <person name="Gathman A.C."/>
            <person name="Goldberg J."/>
            <person name="Guigo R."/>
            <person name="Hoegger P.J."/>
            <person name="Hooker J.B."/>
            <person name="Huggins A."/>
            <person name="James T.Y."/>
            <person name="Kamada T."/>
            <person name="Kilaru S."/>
            <person name="Kodira C."/>
            <person name="Kues U."/>
            <person name="Kupfer D."/>
            <person name="Kwan H.S."/>
            <person name="Lomsadze A."/>
            <person name="Li W."/>
            <person name="Lilly W.W."/>
            <person name="Ma L.J."/>
            <person name="Mackey A.J."/>
            <person name="Manning G."/>
            <person name="Martin F."/>
            <person name="Muraguchi H."/>
            <person name="Natvig D.O."/>
            <person name="Palmerini H."/>
            <person name="Ramesh M.A."/>
            <person name="Rehmeyer C.J."/>
            <person name="Roe B.A."/>
            <person name="Shenoy N."/>
            <person name="Stanke M."/>
            <person name="Ter-Hovhannisyan V."/>
            <person name="Tunlid A."/>
            <person name="Velagapudi R."/>
            <person name="Vision T.J."/>
            <person name="Zeng Q."/>
            <person name="Zolan M.E."/>
            <person name="Pukkila P.J."/>
        </authorList>
    </citation>
    <scope>NUCLEOTIDE SEQUENCE [LARGE SCALE GENOMIC DNA]</scope>
    <source>
        <strain evidence="5">Okayama-7 / 130 / ATCC MYA-4618 / FGSC 9003</strain>
    </source>
</reference>
<keyword evidence="3" id="KW-0732">Signal</keyword>
<dbReference type="AlphaFoldDB" id="A8N7X0"/>
<dbReference type="Proteomes" id="UP000001861">
    <property type="component" value="Unassembled WGS sequence"/>
</dbReference>
<feature type="region of interest" description="Disordered" evidence="1">
    <location>
        <begin position="500"/>
        <end position="526"/>
    </location>
</feature>
<evidence type="ECO:0000256" key="3">
    <source>
        <dbReference type="SAM" id="SignalP"/>
    </source>
</evidence>
<feature type="compositionally biased region" description="Basic and acidic residues" evidence="1">
    <location>
        <begin position="410"/>
        <end position="427"/>
    </location>
</feature>
<dbReference type="OrthoDB" id="3062174at2759"/>
<name>A8N7X0_COPC7</name>
<feature type="compositionally biased region" description="Pro residues" evidence="1">
    <location>
        <begin position="506"/>
        <end position="519"/>
    </location>
</feature>
<gene>
    <name evidence="4" type="ORF">CC1G_02377</name>
</gene>
<proteinExistence type="predicted"/>
<evidence type="ECO:0000313" key="5">
    <source>
        <dbReference type="Proteomes" id="UP000001861"/>
    </source>
</evidence>
<dbReference type="OMA" id="IWSACSY"/>
<keyword evidence="2" id="KW-0812">Transmembrane</keyword>
<dbReference type="RefSeq" id="XP_001830926.2">
    <property type="nucleotide sequence ID" value="XM_001830874.2"/>
</dbReference>
<dbReference type="InParanoid" id="A8N7X0"/>
<comment type="caution">
    <text evidence="4">The sequence shown here is derived from an EMBL/GenBank/DDBJ whole genome shotgun (WGS) entry which is preliminary data.</text>
</comment>
<keyword evidence="2" id="KW-0472">Membrane</keyword>
<feature type="signal peptide" evidence="3">
    <location>
        <begin position="1"/>
        <end position="19"/>
    </location>
</feature>
<dbReference type="KEGG" id="cci:CC1G_02377"/>
<organism evidence="4 5">
    <name type="scientific">Coprinopsis cinerea (strain Okayama-7 / 130 / ATCC MYA-4618 / FGSC 9003)</name>
    <name type="common">Inky cap fungus</name>
    <name type="synonym">Hormographiella aspergillata</name>
    <dbReference type="NCBI Taxonomy" id="240176"/>
    <lineage>
        <taxon>Eukaryota</taxon>
        <taxon>Fungi</taxon>
        <taxon>Dikarya</taxon>
        <taxon>Basidiomycota</taxon>
        <taxon>Agaricomycotina</taxon>
        <taxon>Agaricomycetes</taxon>
        <taxon>Agaricomycetidae</taxon>
        <taxon>Agaricales</taxon>
        <taxon>Agaricineae</taxon>
        <taxon>Psathyrellaceae</taxon>
        <taxon>Coprinopsis</taxon>
    </lineage>
</organism>
<feature type="transmembrane region" description="Helical" evidence="2">
    <location>
        <begin position="163"/>
        <end position="185"/>
    </location>
</feature>
<dbReference type="GeneID" id="6007379"/>
<evidence type="ECO:0000256" key="1">
    <source>
        <dbReference type="SAM" id="MobiDB-lite"/>
    </source>
</evidence>
<keyword evidence="2" id="KW-1133">Transmembrane helix</keyword>
<keyword evidence="5" id="KW-1185">Reference proteome</keyword>
<accession>A8N7X0</accession>
<feature type="region of interest" description="Disordered" evidence="1">
    <location>
        <begin position="582"/>
        <end position="611"/>
    </location>
</feature>
<protein>
    <submittedName>
        <fullName evidence="4">Uncharacterized protein</fullName>
    </submittedName>
</protein>
<feature type="region of interest" description="Disordered" evidence="1">
    <location>
        <begin position="395"/>
        <end position="427"/>
    </location>
</feature>
<dbReference type="VEuPathDB" id="FungiDB:CC1G_02377"/>
<feature type="chain" id="PRO_5002727116" evidence="3">
    <location>
        <begin position="20"/>
        <end position="733"/>
    </location>
</feature>
<dbReference type="EMBL" id="AACS02000003">
    <property type="protein sequence ID" value="EAU90990.2"/>
    <property type="molecule type" value="Genomic_DNA"/>
</dbReference>